<reference evidence="3 5" key="2">
    <citation type="submission" date="2016-10" db="EMBL/GenBank/DDBJ databases">
        <authorList>
            <person name="Varghese N."/>
            <person name="Submissions S."/>
        </authorList>
    </citation>
    <scope>NUCLEOTIDE SEQUENCE [LARGE SCALE GENOMIC DNA]</scope>
    <source>
        <strain evidence="3 5">JB1</strain>
    </source>
</reference>
<evidence type="ECO:0000313" key="5">
    <source>
        <dbReference type="Proteomes" id="UP000182793"/>
    </source>
</evidence>
<evidence type="ECO:0000313" key="3">
    <source>
        <dbReference type="EMBL" id="SFL22116.1"/>
    </source>
</evidence>
<evidence type="ECO:0000313" key="2">
    <source>
        <dbReference type="EMBL" id="KFN85979.1"/>
    </source>
</evidence>
<evidence type="ECO:0000259" key="1">
    <source>
        <dbReference type="Pfam" id="PF14207"/>
    </source>
</evidence>
<dbReference type="Pfam" id="PF14207">
    <property type="entry name" value="DpnD-PcfM"/>
    <property type="match status" value="1"/>
</dbReference>
<dbReference type="Proteomes" id="UP000029382">
    <property type="component" value="Unassembled WGS sequence"/>
</dbReference>
<name>A0A091BMQ9_STREI</name>
<accession>A0A091BMQ9</accession>
<organism evidence="2 4">
    <name type="scientific">Streptococcus equinus JB1</name>
    <dbReference type="NCBI Taxonomy" id="1294274"/>
    <lineage>
        <taxon>Bacteria</taxon>
        <taxon>Bacillati</taxon>
        <taxon>Bacillota</taxon>
        <taxon>Bacilli</taxon>
        <taxon>Lactobacillales</taxon>
        <taxon>Streptococcaceae</taxon>
        <taxon>Streptococcus</taxon>
    </lineage>
</organism>
<dbReference type="AlphaFoldDB" id="A0A091BMQ9"/>
<sequence>MVVFNVEIEEVLQRVVEVEAEDKAQALRLISERYIQEEIVLNENDYKGYEIRVISD</sequence>
<dbReference type="EMBL" id="AUZH01000035">
    <property type="protein sequence ID" value="KFN85979.1"/>
    <property type="molecule type" value="Genomic_DNA"/>
</dbReference>
<dbReference type="InterPro" id="IPR025575">
    <property type="entry name" value="DpnD/PcfM_C"/>
</dbReference>
<evidence type="ECO:0000313" key="4">
    <source>
        <dbReference type="Proteomes" id="UP000029382"/>
    </source>
</evidence>
<proteinExistence type="predicted"/>
<protein>
    <submittedName>
        <fullName evidence="3">DpnD/PcfM-like protein</fullName>
    </submittedName>
</protein>
<reference evidence="2 4" key="1">
    <citation type="journal article" date="2014" name="Genome Announc.">
        <title>Draft Genome Sequences of Streptococcus bovis Strains ATCC 33317 and JB1.</title>
        <authorList>
            <person name="Benahmed F.H."/>
            <person name="Gopinath G.R."/>
            <person name="Harbottle H."/>
            <person name="Cotta M.A."/>
            <person name="Luo Y."/>
            <person name="Henderson C."/>
            <person name="Teri P."/>
            <person name="Soppet D."/>
            <person name="Rasmussen M."/>
            <person name="Whitehead T.R."/>
            <person name="Davidson M."/>
        </authorList>
    </citation>
    <scope>NUCLEOTIDE SEQUENCE [LARGE SCALE GENOMIC DNA]</scope>
    <source>
        <strain evidence="2 4">JB1</strain>
    </source>
</reference>
<feature type="domain" description="DpnD/PcfM-like C-terminal" evidence="1">
    <location>
        <begin position="4"/>
        <end position="47"/>
    </location>
</feature>
<gene>
    <name evidence="2" type="ORF">H702_09710</name>
    <name evidence="3" type="ORF">SAMN02910290_00966</name>
</gene>
<dbReference type="Proteomes" id="UP000182793">
    <property type="component" value="Unassembled WGS sequence"/>
</dbReference>
<comment type="caution">
    <text evidence="2">The sequence shown here is derived from an EMBL/GenBank/DDBJ whole genome shotgun (WGS) entry which is preliminary data.</text>
</comment>
<dbReference type="RefSeq" id="WP_039697474.1">
    <property type="nucleotide sequence ID" value="NZ_AUZH01000035.1"/>
</dbReference>
<dbReference type="EMBL" id="FOTG01000004">
    <property type="protein sequence ID" value="SFL22116.1"/>
    <property type="molecule type" value="Genomic_DNA"/>
</dbReference>
<keyword evidence="5" id="KW-1185">Reference proteome</keyword>